<feature type="signal peptide" evidence="3">
    <location>
        <begin position="1"/>
        <end position="19"/>
    </location>
</feature>
<evidence type="ECO:0000313" key="5">
    <source>
        <dbReference type="Proteomes" id="UP001552299"/>
    </source>
</evidence>
<dbReference type="Gene3D" id="2.60.110.10">
    <property type="entry name" value="Thaumatin"/>
    <property type="match status" value="2"/>
</dbReference>
<organism evidence="4 5">
    <name type="scientific">Dendrobium thyrsiflorum</name>
    <name type="common">Pinecone-like raceme dendrobium</name>
    <name type="synonym">Orchid</name>
    <dbReference type="NCBI Taxonomy" id="117978"/>
    <lineage>
        <taxon>Eukaryota</taxon>
        <taxon>Viridiplantae</taxon>
        <taxon>Streptophyta</taxon>
        <taxon>Embryophyta</taxon>
        <taxon>Tracheophyta</taxon>
        <taxon>Spermatophyta</taxon>
        <taxon>Magnoliopsida</taxon>
        <taxon>Liliopsida</taxon>
        <taxon>Asparagales</taxon>
        <taxon>Orchidaceae</taxon>
        <taxon>Epidendroideae</taxon>
        <taxon>Malaxideae</taxon>
        <taxon>Dendrobiinae</taxon>
        <taxon>Dendrobium</taxon>
    </lineage>
</organism>
<protein>
    <recommendedName>
        <fullName evidence="6">Thaumatin-like protein</fullName>
    </recommendedName>
</protein>
<dbReference type="InterPro" id="IPR001938">
    <property type="entry name" value="Thaumatin"/>
</dbReference>
<reference evidence="4 5" key="1">
    <citation type="journal article" date="2024" name="Plant Biotechnol. J.">
        <title>Dendrobium thyrsiflorum genome and its molecular insights into genes involved in important horticultural traits.</title>
        <authorList>
            <person name="Chen B."/>
            <person name="Wang J.Y."/>
            <person name="Zheng P.J."/>
            <person name="Li K.L."/>
            <person name="Liang Y.M."/>
            <person name="Chen X.F."/>
            <person name="Zhang C."/>
            <person name="Zhao X."/>
            <person name="He X."/>
            <person name="Zhang G.Q."/>
            <person name="Liu Z.J."/>
            <person name="Xu Q."/>
        </authorList>
    </citation>
    <scope>NUCLEOTIDE SEQUENCE [LARGE SCALE GENOMIC DNA]</scope>
    <source>
        <strain evidence="4">GZMU011</strain>
    </source>
</reference>
<keyword evidence="2" id="KW-1015">Disulfide bond</keyword>
<proteinExistence type="inferred from homology"/>
<feature type="chain" id="PRO_5044766687" description="Thaumatin-like protein" evidence="3">
    <location>
        <begin position="20"/>
        <end position="559"/>
    </location>
</feature>
<keyword evidence="5" id="KW-1185">Reference proteome</keyword>
<comment type="similarity">
    <text evidence="1">Belongs to the thaumatin family.</text>
</comment>
<dbReference type="SMART" id="SM00205">
    <property type="entry name" value="THN"/>
    <property type="match status" value="2"/>
</dbReference>
<accession>A0ABD0UPI3</accession>
<comment type="caution">
    <text evidence="4">The sequence shown here is derived from an EMBL/GenBank/DDBJ whole genome shotgun (WGS) entry which is preliminary data.</text>
</comment>
<dbReference type="AlphaFoldDB" id="A0ABD0UPI3"/>
<dbReference type="FunFam" id="2.60.110.10:FF:000003">
    <property type="entry name" value="Thaumatin I"/>
    <property type="match status" value="2"/>
</dbReference>
<dbReference type="SUPFAM" id="SSF49870">
    <property type="entry name" value="Osmotin, thaumatin-like protein"/>
    <property type="match status" value="2"/>
</dbReference>
<evidence type="ECO:0008006" key="6">
    <source>
        <dbReference type="Google" id="ProtNLM"/>
    </source>
</evidence>
<evidence type="ECO:0000256" key="3">
    <source>
        <dbReference type="SAM" id="SignalP"/>
    </source>
</evidence>
<evidence type="ECO:0000256" key="1">
    <source>
        <dbReference type="ARBA" id="ARBA00010607"/>
    </source>
</evidence>
<dbReference type="Proteomes" id="UP001552299">
    <property type="component" value="Unassembled WGS sequence"/>
</dbReference>
<dbReference type="PANTHER" id="PTHR31048">
    <property type="entry name" value="OS03G0233200 PROTEIN"/>
    <property type="match status" value="1"/>
</dbReference>
<dbReference type="PROSITE" id="PS51367">
    <property type="entry name" value="THAUMATIN_2"/>
    <property type="match status" value="2"/>
</dbReference>
<dbReference type="EMBL" id="JANQDX010000012">
    <property type="protein sequence ID" value="KAL0914483.1"/>
    <property type="molecule type" value="Genomic_DNA"/>
</dbReference>
<keyword evidence="3" id="KW-0732">Signal</keyword>
<gene>
    <name evidence="4" type="ORF">M5K25_014832</name>
</gene>
<name>A0ABD0UPI3_DENTH</name>
<dbReference type="PRINTS" id="PR00347">
    <property type="entry name" value="THAUMATIN"/>
</dbReference>
<dbReference type="Pfam" id="PF00314">
    <property type="entry name" value="Thaumatin"/>
    <property type="match status" value="2"/>
</dbReference>
<evidence type="ECO:0000256" key="2">
    <source>
        <dbReference type="ARBA" id="ARBA00023157"/>
    </source>
</evidence>
<dbReference type="InterPro" id="IPR037176">
    <property type="entry name" value="Osmotin/thaumatin-like_sf"/>
</dbReference>
<evidence type="ECO:0000313" key="4">
    <source>
        <dbReference type="EMBL" id="KAL0914483.1"/>
    </source>
</evidence>
<sequence>MATTPLLLLVLLLLPLSQATTFVITNNCSQSIWPASIPYGGGGLELLPSQNWTITTNTTNSTSGIIWARTNCTFDSSGNGTCLSGDCSSALNCTSRPTSPVTVVEYSLYQWGNNDFYDISLTDGFNLPIDITPTGPENCSAVKCTGNISGECLPELRAAGGCKGACDVYKTEEYCCNKTGRCSPTKYSRFFKSLCPNAYSYPLDDPTSTFTCKSDVFERPSRPSSTPPSIKSSFKEFENSLPKSSSLLVFGEPVYDMYDDDDMFLEVLDKPFYDDDQSEPDVQQELFTPSVHNKATNLIVISNKKIAIQDLSNGLDIEASIYFSRMLKETQMLSNNLTVTKGPPTWAKLEMSKIGRQIDIGNNCSHPIWPGSIPYGGGLHLPPSQNWTFTTNTTNSTFGTIWARTNCTFDSSGNGICLSGDCSGALNCTSNPSSPATVVKYSLYQWGNNDFYSINLVNGFNLPVAITPTGPANCSAVACTDNSTEECPSELKSAGGCKSACDVFKTDEYCCNKVGSCSPTKYSRFFKSLCPNACSYPMDNPTSTFTCTSGGDFTVTFCP</sequence>